<dbReference type="CDD" id="cd12915">
    <property type="entry name" value="PDC2_DGC_like"/>
    <property type="match status" value="1"/>
</dbReference>
<dbReference type="CDD" id="cd12914">
    <property type="entry name" value="PDC1_DGC_like"/>
    <property type="match status" value="1"/>
</dbReference>
<name>A0ABW2J6H1_9BURK</name>
<dbReference type="Gene3D" id="1.10.287.130">
    <property type="match status" value="1"/>
</dbReference>
<feature type="transmembrane region" description="Helical" evidence="11">
    <location>
        <begin position="326"/>
        <end position="348"/>
    </location>
</feature>
<keyword evidence="15" id="KW-1185">Reference proteome</keyword>
<dbReference type="InterPro" id="IPR036890">
    <property type="entry name" value="HATPase_C_sf"/>
</dbReference>
<dbReference type="InterPro" id="IPR036097">
    <property type="entry name" value="HisK_dim/P_sf"/>
</dbReference>
<dbReference type="InterPro" id="IPR004358">
    <property type="entry name" value="Sig_transdc_His_kin-like_C"/>
</dbReference>
<feature type="domain" description="Response regulatory" evidence="13">
    <location>
        <begin position="636"/>
        <end position="755"/>
    </location>
</feature>
<evidence type="ECO:0000259" key="12">
    <source>
        <dbReference type="PROSITE" id="PS50109"/>
    </source>
</evidence>
<dbReference type="Pfam" id="PF00512">
    <property type="entry name" value="HisKA"/>
    <property type="match status" value="1"/>
</dbReference>
<feature type="transmembrane region" description="Helical" evidence="11">
    <location>
        <begin position="35"/>
        <end position="59"/>
    </location>
</feature>
<dbReference type="InterPro" id="IPR033479">
    <property type="entry name" value="dCache_1"/>
</dbReference>
<evidence type="ECO:0000256" key="9">
    <source>
        <dbReference type="ARBA" id="ARBA00023136"/>
    </source>
</evidence>
<dbReference type="InterPro" id="IPR011006">
    <property type="entry name" value="CheY-like_superfamily"/>
</dbReference>
<protein>
    <recommendedName>
        <fullName evidence="3">histidine kinase</fullName>
        <ecNumber evidence="3">2.7.13.3</ecNumber>
    </recommendedName>
</protein>
<evidence type="ECO:0000256" key="7">
    <source>
        <dbReference type="ARBA" id="ARBA00022989"/>
    </source>
</evidence>
<evidence type="ECO:0000256" key="2">
    <source>
        <dbReference type="ARBA" id="ARBA00004651"/>
    </source>
</evidence>
<evidence type="ECO:0000256" key="6">
    <source>
        <dbReference type="ARBA" id="ARBA00022692"/>
    </source>
</evidence>
<evidence type="ECO:0000256" key="5">
    <source>
        <dbReference type="ARBA" id="ARBA00022553"/>
    </source>
</evidence>
<dbReference type="InterPro" id="IPR005467">
    <property type="entry name" value="His_kinase_dom"/>
</dbReference>
<evidence type="ECO:0000259" key="13">
    <source>
        <dbReference type="PROSITE" id="PS50110"/>
    </source>
</evidence>
<proteinExistence type="predicted"/>
<dbReference type="SMART" id="SM00387">
    <property type="entry name" value="HATPase_c"/>
    <property type="match status" value="1"/>
</dbReference>
<keyword evidence="8" id="KW-0902">Two-component regulatory system</keyword>
<dbReference type="CDD" id="cd00082">
    <property type="entry name" value="HisKA"/>
    <property type="match status" value="1"/>
</dbReference>
<dbReference type="PROSITE" id="PS50109">
    <property type="entry name" value="HIS_KIN"/>
    <property type="match status" value="1"/>
</dbReference>
<feature type="modified residue" description="4-aspartylphosphate" evidence="10">
    <location>
        <position position="685"/>
    </location>
</feature>
<evidence type="ECO:0000313" key="15">
    <source>
        <dbReference type="Proteomes" id="UP001596379"/>
    </source>
</evidence>
<dbReference type="SUPFAM" id="SSF47384">
    <property type="entry name" value="Homodimeric domain of signal transducing histidine kinase"/>
    <property type="match status" value="1"/>
</dbReference>
<keyword evidence="14" id="KW-0547">Nucleotide-binding</keyword>
<dbReference type="Gene3D" id="3.30.565.10">
    <property type="entry name" value="Histidine kinase-like ATPase, C-terminal domain"/>
    <property type="match status" value="1"/>
</dbReference>
<dbReference type="RefSeq" id="WP_382234845.1">
    <property type="nucleotide sequence ID" value="NZ_JBHTCC010000002.1"/>
</dbReference>
<dbReference type="InterPro" id="IPR003661">
    <property type="entry name" value="HisK_dim/P_dom"/>
</dbReference>
<dbReference type="InterPro" id="IPR003594">
    <property type="entry name" value="HATPase_dom"/>
</dbReference>
<evidence type="ECO:0000256" key="11">
    <source>
        <dbReference type="SAM" id="Phobius"/>
    </source>
</evidence>
<dbReference type="SMART" id="SM00448">
    <property type="entry name" value="REC"/>
    <property type="match status" value="1"/>
</dbReference>
<sequence>MKPSVEMPSITRKNRESTFAALLSAPKWSGLSARFITSLIGGVIIVLLIVTTIVSAWILREREIEDWRHDLSNLKLVLAENTAQTMASSYLVLDSIVEAVSVEQNGKSSDLIGAFRNDKTYQMMRDKIGGLPQVDVATIVAANGDVVNFTRNFPAPAINLADRDYFLHHQKNVNTSVFLSQPVRNKGNGKWTFYISRRLNSANGQFLGVVLLGISCDFFGKFFENVAPGQDASISLYRLDNTLLARSPMVDAMMGQRNLTGSTYKVLQEGKKNDVLLLHGPRAAADFKDVYRMGAVRVIRDYPLVINVTITEAMFLGSWYRTVQLLGLTAVFSVLALLVAFWLMAVILKRREQDAEEALMLKTQAESANEAKSRFLAMMSHEIRTPMNGIIGMSELLLDTRLDQTQHVYAQNVFGGARDLMRMINEILDFSKIESGHMEIESTAFDPVQLLRDVVMLHEANANKKNLHIKFELDKNIPLLLKGDPSRIRQVLGNLLSNAIKFTPTGSIVISCGVHVNPSEPKLAHLQYAVKDGGIGISAAEQNHLFEAFRQADNTIHRKYGGTGLGLAICKRLIDLMQGQITCTSEVNVGTTFAFSIPARILNESSEDVSETVLEDPSQKREVAAPLTQLPARLQHVLVAEDTEMNRQLARILLTKKGYTVDEVENGQLAVAAFENNYYDLILMDCMMPVMDGYAASQRIREIELTRRAMRTTIIALTASAIEGDRERCIAAGMDDYLSKPFTSAEFSAVIDRQTGN</sequence>
<dbReference type="Pfam" id="PF02743">
    <property type="entry name" value="dCache_1"/>
    <property type="match status" value="1"/>
</dbReference>
<evidence type="ECO:0000256" key="4">
    <source>
        <dbReference type="ARBA" id="ARBA00022475"/>
    </source>
</evidence>
<dbReference type="InterPro" id="IPR001789">
    <property type="entry name" value="Sig_transdc_resp-reg_receiver"/>
</dbReference>
<dbReference type="Gene3D" id="3.40.50.2300">
    <property type="match status" value="1"/>
</dbReference>
<evidence type="ECO:0000256" key="1">
    <source>
        <dbReference type="ARBA" id="ARBA00000085"/>
    </source>
</evidence>
<evidence type="ECO:0000256" key="3">
    <source>
        <dbReference type="ARBA" id="ARBA00012438"/>
    </source>
</evidence>
<dbReference type="CDD" id="cd17546">
    <property type="entry name" value="REC_hyHK_CKI1_RcsC-like"/>
    <property type="match status" value="1"/>
</dbReference>
<dbReference type="CDD" id="cd16922">
    <property type="entry name" value="HATPase_EvgS-ArcB-TorS-like"/>
    <property type="match status" value="1"/>
</dbReference>
<dbReference type="SUPFAM" id="SSF55874">
    <property type="entry name" value="ATPase domain of HSP90 chaperone/DNA topoisomerase II/histidine kinase"/>
    <property type="match status" value="1"/>
</dbReference>
<dbReference type="EMBL" id="JBHTCC010000002">
    <property type="protein sequence ID" value="MFC7299114.1"/>
    <property type="molecule type" value="Genomic_DNA"/>
</dbReference>
<dbReference type="SUPFAM" id="SSF52172">
    <property type="entry name" value="CheY-like"/>
    <property type="match status" value="1"/>
</dbReference>
<dbReference type="Proteomes" id="UP001596379">
    <property type="component" value="Unassembled WGS sequence"/>
</dbReference>
<organism evidence="14 15">
    <name type="scientific">Herminiimonas aquatilis</name>
    <dbReference type="NCBI Taxonomy" id="345342"/>
    <lineage>
        <taxon>Bacteria</taxon>
        <taxon>Pseudomonadati</taxon>
        <taxon>Pseudomonadota</taxon>
        <taxon>Betaproteobacteria</taxon>
        <taxon>Burkholderiales</taxon>
        <taxon>Oxalobacteraceae</taxon>
        <taxon>Herminiimonas</taxon>
    </lineage>
</organism>
<dbReference type="Pfam" id="PF02518">
    <property type="entry name" value="HATPase_c"/>
    <property type="match status" value="1"/>
</dbReference>
<dbReference type="Gene3D" id="3.30.450.20">
    <property type="entry name" value="PAS domain"/>
    <property type="match status" value="2"/>
</dbReference>
<evidence type="ECO:0000256" key="10">
    <source>
        <dbReference type="PROSITE-ProRule" id="PRU00169"/>
    </source>
</evidence>
<comment type="caution">
    <text evidence="14">The sequence shown here is derived from an EMBL/GenBank/DDBJ whole genome shotgun (WGS) entry which is preliminary data.</text>
</comment>
<dbReference type="SMART" id="SM00388">
    <property type="entry name" value="HisKA"/>
    <property type="match status" value="1"/>
</dbReference>
<evidence type="ECO:0000256" key="8">
    <source>
        <dbReference type="ARBA" id="ARBA00023012"/>
    </source>
</evidence>
<feature type="domain" description="Histidine kinase" evidence="12">
    <location>
        <begin position="378"/>
        <end position="601"/>
    </location>
</feature>
<evidence type="ECO:0000313" key="14">
    <source>
        <dbReference type="EMBL" id="MFC7299114.1"/>
    </source>
</evidence>
<dbReference type="EC" id="2.7.13.3" evidence="3"/>
<keyword evidence="14" id="KW-0067">ATP-binding</keyword>
<dbReference type="PROSITE" id="PS50110">
    <property type="entry name" value="RESPONSE_REGULATORY"/>
    <property type="match status" value="1"/>
</dbReference>
<accession>A0ABW2J6H1</accession>
<dbReference type="PANTHER" id="PTHR45339">
    <property type="entry name" value="HYBRID SIGNAL TRANSDUCTION HISTIDINE KINASE J"/>
    <property type="match status" value="1"/>
</dbReference>
<dbReference type="PRINTS" id="PR00344">
    <property type="entry name" value="BCTRLSENSOR"/>
</dbReference>
<dbReference type="PANTHER" id="PTHR45339:SF1">
    <property type="entry name" value="HYBRID SIGNAL TRANSDUCTION HISTIDINE KINASE J"/>
    <property type="match status" value="1"/>
</dbReference>
<keyword evidence="9 11" id="KW-0472">Membrane</keyword>
<dbReference type="GO" id="GO:0005524">
    <property type="term" value="F:ATP binding"/>
    <property type="evidence" value="ECO:0007669"/>
    <property type="project" value="UniProtKB-KW"/>
</dbReference>
<dbReference type="Pfam" id="PF00072">
    <property type="entry name" value="Response_reg"/>
    <property type="match status" value="1"/>
</dbReference>
<keyword evidence="4" id="KW-1003">Cell membrane</keyword>
<keyword evidence="6 11" id="KW-0812">Transmembrane</keyword>
<keyword evidence="7 11" id="KW-1133">Transmembrane helix</keyword>
<keyword evidence="5 10" id="KW-0597">Phosphoprotein</keyword>
<gene>
    <name evidence="14" type="ORF">ACFQO0_11775</name>
</gene>
<comment type="subcellular location">
    <subcellularLocation>
        <location evidence="2">Cell membrane</location>
        <topology evidence="2">Multi-pass membrane protein</topology>
    </subcellularLocation>
</comment>
<reference evidence="15" key="1">
    <citation type="journal article" date="2019" name="Int. J. Syst. Evol. Microbiol.">
        <title>The Global Catalogue of Microorganisms (GCM) 10K type strain sequencing project: providing services to taxonomists for standard genome sequencing and annotation.</title>
        <authorList>
            <consortium name="The Broad Institute Genomics Platform"/>
            <consortium name="The Broad Institute Genome Sequencing Center for Infectious Disease"/>
            <person name="Wu L."/>
            <person name="Ma J."/>
        </authorList>
    </citation>
    <scope>NUCLEOTIDE SEQUENCE [LARGE SCALE GENOMIC DNA]</scope>
    <source>
        <strain evidence="15">CCUG 36956</strain>
    </source>
</reference>
<comment type="catalytic activity">
    <reaction evidence="1">
        <text>ATP + protein L-histidine = ADP + protein N-phospho-L-histidine.</text>
        <dbReference type="EC" id="2.7.13.3"/>
    </reaction>
</comment>